<evidence type="ECO:0000313" key="3">
    <source>
        <dbReference type="EMBL" id="UMM20067.1"/>
    </source>
</evidence>
<evidence type="ECO:0000313" key="4">
    <source>
        <dbReference type="Proteomes" id="UP000829354"/>
    </source>
</evidence>
<proteinExistence type="predicted"/>
<feature type="coiled-coil region" evidence="1">
    <location>
        <begin position="154"/>
        <end position="227"/>
    </location>
</feature>
<keyword evidence="4" id="KW-1185">Reference proteome</keyword>
<dbReference type="AlphaFoldDB" id="A0AAE9JA51"/>
<sequence>MSYYPPPPSNYPYHDYPYNWPPFPPFLPIHGFSMDQGFQGFPPPPTFPPMNSFPGFPGHQTSEFVPQNSGFSNPETLQITRFVPRHPGFQILQNPETAVQNSEIQEQEVVPQNPPNPDVLQEDVQDNLKFPKSEILEIPEDVTYQECQNCKDLKSEIQEIKEISEQNLDNVRNALFEEANASKEKDTVIQNLVEERDHLQLQLQTVEKEINEKFSSQQTVIENLEEKLLERIRVRGKKSKFSGSSDSEKLKIEIKNVNAGLRRQSDLLQVSRKENLELKKKLNEKNAAVQRLEERLNSVKEELQEQSDRNKSLEKYMNSQVPSEDREKIAELEARNSELVKELEAMKRIADDEAPPAKVRKLRN</sequence>
<name>A0AAE9JA51_CAEBR</name>
<feature type="region of interest" description="Disordered" evidence="2">
    <location>
        <begin position="300"/>
        <end position="328"/>
    </location>
</feature>
<accession>A0AAE9JA51</accession>
<gene>
    <name evidence="3" type="ORF">L5515_015430</name>
</gene>
<keyword evidence="1" id="KW-0175">Coiled coil</keyword>
<dbReference type="EMBL" id="CP092621">
    <property type="protein sequence ID" value="UMM20067.1"/>
    <property type="molecule type" value="Genomic_DNA"/>
</dbReference>
<reference evidence="3 4" key="1">
    <citation type="submission" date="2022-04" db="EMBL/GenBank/DDBJ databases">
        <title>Chromosome-level reference genomes for two strains of Caenorhabditis briggsae: an improved platform for comparative genomics.</title>
        <authorList>
            <person name="Stevens L."/>
            <person name="Andersen E."/>
        </authorList>
    </citation>
    <scope>NUCLEOTIDE SEQUENCE [LARGE SCALE GENOMIC DNA]</scope>
    <source>
        <strain evidence="3">VX34</strain>
        <tissue evidence="3">Whole-organism</tissue>
    </source>
</reference>
<dbReference type="Proteomes" id="UP000829354">
    <property type="component" value="Chromosome II"/>
</dbReference>
<feature type="compositionally biased region" description="Basic and acidic residues" evidence="2">
    <location>
        <begin position="300"/>
        <end position="314"/>
    </location>
</feature>
<evidence type="ECO:0000256" key="1">
    <source>
        <dbReference type="SAM" id="Coils"/>
    </source>
</evidence>
<protein>
    <submittedName>
        <fullName evidence="3">Uncharacterized protein</fullName>
    </submittedName>
</protein>
<organism evidence="3 4">
    <name type="scientific">Caenorhabditis briggsae</name>
    <dbReference type="NCBI Taxonomy" id="6238"/>
    <lineage>
        <taxon>Eukaryota</taxon>
        <taxon>Metazoa</taxon>
        <taxon>Ecdysozoa</taxon>
        <taxon>Nematoda</taxon>
        <taxon>Chromadorea</taxon>
        <taxon>Rhabditida</taxon>
        <taxon>Rhabditina</taxon>
        <taxon>Rhabditomorpha</taxon>
        <taxon>Rhabditoidea</taxon>
        <taxon>Rhabditidae</taxon>
        <taxon>Peloderinae</taxon>
        <taxon>Caenorhabditis</taxon>
    </lineage>
</organism>
<evidence type="ECO:0000256" key="2">
    <source>
        <dbReference type="SAM" id="MobiDB-lite"/>
    </source>
</evidence>